<dbReference type="EMBL" id="AWXU01000051">
    <property type="protein sequence ID" value="KFN48623.1"/>
    <property type="molecule type" value="Genomic_DNA"/>
</dbReference>
<keyword evidence="3 6" id="KW-0479">Metal-binding</keyword>
<keyword evidence="4" id="KW-0732">Signal</keyword>
<dbReference type="Pfam" id="PF13531">
    <property type="entry name" value="SBP_bac_11"/>
    <property type="match status" value="1"/>
</dbReference>
<reference evidence="7 8" key="1">
    <citation type="submission" date="2013-09" db="EMBL/GenBank/DDBJ databases">
        <title>Genome sequencing of Arenimonas composti.</title>
        <authorList>
            <person name="Chen F."/>
            <person name="Wang G."/>
        </authorList>
    </citation>
    <scope>NUCLEOTIDE SEQUENCE [LARGE SCALE GENOMIC DNA]</scope>
    <source>
        <strain evidence="7 8">TR7-09</strain>
    </source>
</reference>
<feature type="binding site" evidence="6">
    <location>
        <position position="184"/>
    </location>
    <ligand>
        <name>molybdate</name>
        <dbReference type="ChEBI" id="CHEBI:36264"/>
    </ligand>
</feature>
<evidence type="ECO:0000256" key="6">
    <source>
        <dbReference type="PIRSR" id="PIRSR004846-1"/>
    </source>
</evidence>
<evidence type="ECO:0000256" key="1">
    <source>
        <dbReference type="ARBA" id="ARBA00009175"/>
    </source>
</evidence>
<feature type="binding site" evidence="6">
    <location>
        <position position="27"/>
    </location>
    <ligand>
        <name>molybdate</name>
        <dbReference type="ChEBI" id="CHEBI:36264"/>
    </ligand>
</feature>
<dbReference type="GO" id="GO:0046872">
    <property type="term" value="F:metal ion binding"/>
    <property type="evidence" value="ECO:0007669"/>
    <property type="project" value="UniProtKB-KW"/>
</dbReference>
<evidence type="ECO:0000256" key="4">
    <source>
        <dbReference type="ARBA" id="ARBA00022729"/>
    </source>
</evidence>
<feature type="binding site" evidence="6">
    <location>
        <position position="139"/>
    </location>
    <ligand>
        <name>molybdate</name>
        <dbReference type="ChEBI" id="CHEBI:36264"/>
    </ligand>
</feature>
<dbReference type="GO" id="GO:0015689">
    <property type="term" value="P:molybdate ion transport"/>
    <property type="evidence" value="ECO:0007669"/>
    <property type="project" value="InterPro"/>
</dbReference>
<protein>
    <recommendedName>
        <fullName evidence="9">Molybdate ABC transporter substrate-binding protein</fullName>
    </recommendedName>
</protein>
<dbReference type="PANTHER" id="PTHR30632:SF17">
    <property type="entry name" value="MOLYBDATE-BINDING PROTEIN MODA"/>
    <property type="match status" value="1"/>
</dbReference>
<keyword evidence="2 6" id="KW-0500">Molybdenum</keyword>
<dbReference type="eggNOG" id="COG0725">
    <property type="taxonomic scope" value="Bacteria"/>
</dbReference>
<comment type="caution">
    <text evidence="7">The sequence shown here is derived from an EMBL/GenBank/DDBJ whole genome shotgun (WGS) entry which is preliminary data.</text>
</comment>
<evidence type="ECO:0008006" key="9">
    <source>
        <dbReference type="Google" id="ProtNLM"/>
    </source>
</evidence>
<dbReference type="GO" id="GO:0030288">
    <property type="term" value="C:outer membrane-bounded periplasmic space"/>
    <property type="evidence" value="ECO:0007669"/>
    <property type="project" value="TreeGrafter"/>
</dbReference>
<evidence type="ECO:0000313" key="7">
    <source>
        <dbReference type="EMBL" id="KFN48623.1"/>
    </source>
</evidence>
<name>A0A091B7I9_9GAMM</name>
<gene>
    <name evidence="7" type="ORF">P873_14080</name>
</gene>
<dbReference type="SUPFAM" id="SSF53850">
    <property type="entry name" value="Periplasmic binding protein-like II"/>
    <property type="match status" value="1"/>
</dbReference>
<accession>A0A091B7I9</accession>
<sequence>MAGVVLALAGVARAQAPEDVVVFAAASLQGSLDEVAAAWTQESGQRVVISYAGSAQLARQIERGAPAQVFISADLAWMDHLQQRRLVDAATRTDLLGNRLVIVTGANDPAPTMTPRTALAARLGESGRLAVADTASVPAGRYAKQALQAQDLWDAVAGRLVQADNVRAALAFVARGEVPLGIVYASDARAERRVRVLATFPADTHAPIVYPAARIAGTPAARSDGFLAFLRSPVATCIFVRAGFTMPDGRRCPPSPTPG</sequence>
<dbReference type="PANTHER" id="PTHR30632">
    <property type="entry name" value="MOLYBDATE-BINDING PERIPLASMIC PROTEIN"/>
    <property type="match status" value="1"/>
</dbReference>
<evidence type="ECO:0000313" key="8">
    <source>
        <dbReference type="Proteomes" id="UP000029391"/>
    </source>
</evidence>
<proteinExistence type="inferred from homology"/>
<dbReference type="STRING" id="1121013.GCA_000426365_02053"/>
<dbReference type="PIRSF" id="PIRSF004846">
    <property type="entry name" value="ModA"/>
    <property type="match status" value="1"/>
</dbReference>
<dbReference type="FunFam" id="3.40.190.10:FF:000035">
    <property type="entry name" value="Molybdate ABC transporter substrate-binding protein"/>
    <property type="match status" value="1"/>
</dbReference>
<keyword evidence="8" id="KW-1185">Reference proteome</keyword>
<comment type="subunit">
    <text evidence="5">The complex is composed of two ATP-binding proteins (ModC), two transmembrane proteins (ModB) and a solute-binding protein (ModA).</text>
</comment>
<evidence type="ECO:0000256" key="3">
    <source>
        <dbReference type="ARBA" id="ARBA00022723"/>
    </source>
</evidence>
<dbReference type="NCBIfam" id="TIGR01256">
    <property type="entry name" value="modA"/>
    <property type="match status" value="1"/>
</dbReference>
<organism evidence="7 8">
    <name type="scientific">Arenimonas composti TR7-09 = DSM 18010</name>
    <dbReference type="NCBI Taxonomy" id="1121013"/>
    <lineage>
        <taxon>Bacteria</taxon>
        <taxon>Pseudomonadati</taxon>
        <taxon>Pseudomonadota</taxon>
        <taxon>Gammaproteobacteria</taxon>
        <taxon>Lysobacterales</taxon>
        <taxon>Lysobacteraceae</taxon>
        <taxon>Arenimonas</taxon>
    </lineage>
</organism>
<dbReference type="AlphaFoldDB" id="A0A091B7I9"/>
<dbReference type="GO" id="GO:0030973">
    <property type="term" value="F:molybdate ion binding"/>
    <property type="evidence" value="ECO:0007669"/>
    <property type="project" value="TreeGrafter"/>
</dbReference>
<dbReference type="Gene3D" id="3.40.190.10">
    <property type="entry name" value="Periplasmic binding protein-like II"/>
    <property type="match status" value="2"/>
</dbReference>
<feature type="binding site" evidence="6">
    <location>
        <position position="54"/>
    </location>
    <ligand>
        <name>molybdate</name>
        <dbReference type="ChEBI" id="CHEBI:36264"/>
    </ligand>
</feature>
<feature type="binding site" evidence="6">
    <location>
        <position position="166"/>
    </location>
    <ligand>
        <name>molybdate</name>
        <dbReference type="ChEBI" id="CHEBI:36264"/>
    </ligand>
</feature>
<comment type="similarity">
    <text evidence="1">Belongs to the bacterial solute-binding protein ModA family.</text>
</comment>
<evidence type="ECO:0000256" key="2">
    <source>
        <dbReference type="ARBA" id="ARBA00022505"/>
    </source>
</evidence>
<dbReference type="InterPro" id="IPR050682">
    <property type="entry name" value="ModA/WtpA"/>
</dbReference>
<dbReference type="Proteomes" id="UP000029391">
    <property type="component" value="Unassembled WGS sequence"/>
</dbReference>
<dbReference type="GO" id="GO:1901359">
    <property type="term" value="F:tungstate binding"/>
    <property type="evidence" value="ECO:0007669"/>
    <property type="project" value="UniProtKB-ARBA"/>
</dbReference>
<evidence type="ECO:0000256" key="5">
    <source>
        <dbReference type="ARBA" id="ARBA00062515"/>
    </source>
</evidence>
<dbReference type="InterPro" id="IPR005950">
    <property type="entry name" value="ModA"/>
</dbReference>